<name>A0A1J9R7Z5_9PEZI</name>
<evidence type="ECO:0000313" key="2">
    <source>
        <dbReference type="EMBL" id="OJD36641.1"/>
    </source>
</evidence>
<feature type="region of interest" description="Disordered" evidence="1">
    <location>
        <begin position="77"/>
        <end position="142"/>
    </location>
</feature>
<evidence type="ECO:0000256" key="1">
    <source>
        <dbReference type="SAM" id="MobiDB-lite"/>
    </source>
</evidence>
<accession>A0A1J9R7Z5</accession>
<reference evidence="2 3" key="1">
    <citation type="submission" date="2016-10" db="EMBL/GenBank/DDBJ databases">
        <title>Proteomics and genomics reveal pathogen-plant mechanisms compatible with a hemibiotrophic lifestyle of Diplodia corticola.</title>
        <authorList>
            <person name="Fernandes I."/>
            <person name="De Jonge R."/>
            <person name="Van De Peer Y."/>
            <person name="Devreese B."/>
            <person name="Alves A."/>
            <person name="Esteves A.C."/>
        </authorList>
    </citation>
    <scope>NUCLEOTIDE SEQUENCE [LARGE SCALE GENOMIC DNA]</scope>
    <source>
        <strain evidence="2 3">CBS 112549</strain>
    </source>
</reference>
<evidence type="ECO:0000313" key="3">
    <source>
        <dbReference type="Proteomes" id="UP000183809"/>
    </source>
</evidence>
<gene>
    <name evidence="2" type="ORF">BKCO1_10000147</name>
</gene>
<sequence>MAGTLEVLQSHKILTKWLESYGAKVETLVSERTTNFMKAKVEISNRIAKDVRFFTGKGQVIAAQSEEAFLRSMAYRAKSGEDDEEGAGSESEHEQAMAGPSSPRTPTPRTPRVAMGSLASSLPARPKTASRATNSPLAPRATISTVKAGNRVPRSGNIVGLYTLGYPVSDVYTNGVLQCPTLSSQQKDAQGGKSQEANVDETVCGAS</sequence>
<organism evidence="2 3">
    <name type="scientific">Diplodia corticola</name>
    <dbReference type="NCBI Taxonomy" id="236234"/>
    <lineage>
        <taxon>Eukaryota</taxon>
        <taxon>Fungi</taxon>
        <taxon>Dikarya</taxon>
        <taxon>Ascomycota</taxon>
        <taxon>Pezizomycotina</taxon>
        <taxon>Dothideomycetes</taxon>
        <taxon>Dothideomycetes incertae sedis</taxon>
        <taxon>Botryosphaeriales</taxon>
        <taxon>Botryosphaeriaceae</taxon>
        <taxon>Diplodia</taxon>
    </lineage>
</organism>
<dbReference type="AlphaFoldDB" id="A0A1J9R7Z5"/>
<proteinExistence type="predicted"/>
<keyword evidence="3" id="KW-1185">Reference proteome</keyword>
<comment type="caution">
    <text evidence="2">The sequence shown here is derived from an EMBL/GenBank/DDBJ whole genome shotgun (WGS) entry which is preliminary data.</text>
</comment>
<feature type="compositionally biased region" description="Polar residues" evidence="1">
    <location>
        <begin position="184"/>
        <end position="197"/>
    </location>
</feature>
<dbReference type="GeneID" id="31009589"/>
<dbReference type="RefSeq" id="XP_020132901.1">
    <property type="nucleotide sequence ID" value="XM_020269330.1"/>
</dbReference>
<protein>
    <submittedName>
        <fullName evidence="2">Uncharacterized protein</fullName>
    </submittedName>
</protein>
<feature type="compositionally biased region" description="Polar residues" evidence="1">
    <location>
        <begin position="130"/>
        <end position="142"/>
    </location>
</feature>
<dbReference type="Proteomes" id="UP000183809">
    <property type="component" value="Unassembled WGS sequence"/>
</dbReference>
<dbReference type="EMBL" id="MNUE01000010">
    <property type="protein sequence ID" value="OJD36641.1"/>
    <property type="molecule type" value="Genomic_DNA"/>
</dbReference>
<feature type="region of interest" description="Disordered" evidence="1">
    <location>
        <begin position="184"/>
        <end position="207"/>
    </location>
</feature>